<dbReference type="SFLD" id="SFLDS00005">
    <property type="entry name" value="Isoprenoid_Synthase_Type_I"/>
    <property type="match status" value="1"/>
</dbReference>
<evidence type="ECO:0000313" key="3">
    <source>
        <dbReference type="EMBL" id="BDI30112.1"/>
    </source>
</evidence>
<dbReference type="OrthoDB" id="9787280at2"/>
<proteinExistence type="predicted"/>
<dbReference type="SFLD" id="SFLDG01212">
    <property type="entry name" value="Phytoene_synthase_like"/>
    <property type="match status" value="1"/>
</dbReference>
<keyword evidence="2" id="KW-0808">Transferase</keyword>
<protein>
    <submittedName>
        <fullName evidence="3">Phytoene desaturase</fullName>
    </submittedName>
</protein>
<dbReference type="InterPro" id="IPR044843">
    <property type="entry name" value="Trans_IPPS_bact-type"/>
</dbReference>
<accession>A0A402D248</accession>
<keyword evidence="4" id="KW-1185">Reference proteome</keyword>
<name>A0A402D248_9BACT</name>
<gene>
    <name evidence="3" type="ORF">CCAX7_21630</name>
</gene>
<reference evidence="3 4" key="1">
    <citation type="journal article" date="2019" name="Int. J. Syst. Evol. Microbiol.">
        <title>Capsulimonas corticalis gen. nov., sp. nov., an aerobic capsulated bacterium, of a novel bacterial order, Capsulimonadales ord. nov., of the class Armatimonadia of the phylum Armatimonadetes.</title>
        <authorList>
            <person name="Li J."/>
            <person name="Kudo C."/>
            <person name="Tonouchi A."/>
        </authorList>
    </citation>
    <scope>NUCLEOTIDE SEQUENCE [LARGE SCALE GENOMIC DNA]</scope>
    <source>
        <strain evidence="3 4">AX-7</strain>
    </source>
</reference>
<dbReference type="Gene3D" id="1.10.600.10">
    <property type="entry name" value="Farnesyl Diphosphate Synthase"/>
    <property type="match status" value="1"/>
</dbReference>
<organism evidence="3 4">
    <name type="scientific">Capsulimonas corticalis</name>
    <dbReference type="NCBI Taxonomy" id="2219043"/>
    <lineage>
        <taxon>Bacteria</taxon>
        <taxon>Bacillati</taxon>
        <taxon>Armatimonadota</taxon>
        <taxon>Armatimonadia</taxon>
        <taxon>Capsulimonadales</taxon>
        <taxon>Capsulimonadaceae</taxon>
        <taxon>Capsulimonas</taxon>
    </lineage>
</organism>
<evidence type="ECO:0000313" key="4">
    <source>
        <dbReference type="Proteomes" id="UP000287394"/>
    </source>
</evidence>
<dbReference type="GO" id="GO:0004311">
    <property type="term" value="F:geranylgeranyl diphosphate synthase activity"/>
    <property type="evidence" value="ECO:0007669"/>
    <property type="project" value="InterPro"/>
</dbReference>
<dbReference type="Proteomes" id="UP000287394">
    <property type="component" value="Chromosome"/>
</dbReference>
<dbReference type="PANTHER" id="PTHR31480">
    <property type="entry name" value="BIFUNCTIONAL LYCOPENE CYCLASE/PHYTOENE SYNTHASE"/>
    <property type="match status" value="1"/>
</dbReference>
<evidence type="ECO:0000256" key="2">
    <source>
        <dbReference type="ARBA" id="ARBA00022679"/>
    </source>
</evidence>
<dbReference type="Pfam" id="PF00494">
    <property type="entry name" value="SQS_PSY"/>
    <property type="match status" value="1"/>
</dbReference>
<dbReference type="InterPro" id="IPR002060">
    <property type="entry name" value="Squ/phyt_synthse"/>
</dbReference>
<sequence length="287" mass="33250">MPSTELDRAYDLCKRINAHHGKTYYFSTLFFPPEIRRSVHALYGFVRYPDEIVDNPQPGDDPRRGLTEYRDATRMALKMGRSDNPVLHAFADVAARYRISEQYPLAFLDAMAMDLTRSRYETFDDLKTYTYGSASVVGLMMCRVMGVTNEQALVHAHDLGLAMQLTNFWRDIGEDWRDRQRIYIPQEEMRRFGYTETMLANGVVNDAFRDLMRFQIARAREYYASADLGMSSIPPRSQLPVKLARHLYAQILDKIEENNYDVFARRARTTAFEKATAFVRLRMSGAS</sequence>
<dbReference type="RefSeq" id="WP_119323565.1">
    <property type="nucleotide sequence ID" value="NZ_AP025739.1"/>
</dbReference>
<dbReference type="GO" id="GO:0016117">
    <property type="term" value="P:carotenoid biosynthetic process"/>
    <property type="evidence" value="ECO:0007669"/>
    <property type="project" value="UniProtKB-ARBA"/>
</dbReference>
<dbReference type="AlphaFoldDB" id="A0A402D248"/>
<dbReference type="KEGG" id="ccot:CCAX7_21630"/>
<dbReference type="InterPro" id="IPR033904">
    <property type="entry name" value="Trans_IPPS_HH"/>
</dbReference>
<dbReference type="CDD" id="cd00683">
    <property type="entry name" value="Trans_IPPS_HH"/>
    <property type="match status" value="1"/>
</dbReference>
<evidence type="ECO:0000256" key="1">
    <source>
        <dbReference type="ARBA" id="ARBA00004829"/>
    </source>
</evidence>
<dbReference type="SUPFAM" id="SSF48576">
    <property type="entry name" value="Terpenoid synthases"/>
    <property type="match status" value="1"/>
</dbReference>
<comment type="pathway">
    <text evidence="1">Carotenoid biosynthesis.</text>
</comment>
<dbReference type="InterPro" id="IPR008949">
    <property type="entry name" value="Isoprenoid_synthase_dom_sf"/>
</dbReference>
<dbReference type="GO" id="GO:0051996">
    <property type="term" value="F:squalene synthase [NAD(P)H] activity"/>
    <property type="evidence" value="ECO:0007669"/>
    <property type="project" value="InterPro"/>
</dbReference>
<dbReference type="InterPro" id="IPR019845">
    <property type="entry name" value="Squalene/phytoene_synthase_CS"/>
</dbReference>
<dbReference type="SFLD" id="SFLDG01018">
    <property type="entry name" value="Squalene/Phytoene_Synthase_Lik"/>
    <property type="match status" value="1"/>
</dbReference>
<dbReference type="FunCoup" id="A0A402D248">
    <property type="interactions" value="73"/>
</dbReference>
<dbReference type="PROSITE" id="PS01045">
    <property type="entry name" value="SQUALEN_PHYTOEN_SYN_2"/>
    <property type="match status" value="1"/>
</dbReference>
<dbReference type="EMBL" id="AP025739">
    <property type="protein sequence ID" value="BDI30112.1"/>
    <property type="molecule type" value="Genomic_DNA"/>
</dbReference>